<proteinExistence type="predicted"/>
<sequence>MSLSRASSDKDRARLKLAVRRQVKACGGQESAASITRVGPQTLSDYGNHLSDRHRDTHCPLDVLLDLTLDGGPVALVELCRIAGGVYVPLPTTGAASDWAREIADVAREGGEAVARLCEALSSGGTITAEEVRALELRREVAEAIEALVTVDHHLARIEEASKQS</sequence>
<dbReference type="OrthoDB" id="8452369at2"/>
<comment type="caution">
    <text evidence="1">The sequence shown here is derived from an EMBL/GenBank/DDBJ whole genome shotgun (WGS) entry which is preliminary data.</text>
</comment>
<reference evidence="1 2" key="1">
    <citation type="submission" date="2018-04" db="EMBL/GenBank/DDBJ databases">
        <title>Genomic Encyclopedia of Archaeal and Bacterial Type Strains, Phase II (KMG-II): from individual species to whole genera.</title>
        <authorList>
            <person name="Goeker M."/>
        </authorList>
    </citation>
    <scope>NUCLEOTIDE SEQUENCE [LARGE SCALE GENOMIC DNA]</scope>
    <source>
        <strain evidence="1 2">DSM 23382</strain>
    </source>
</reference>
<dbReference type="RefSeq" id="WP_107992024.1">
    <property type="nucleotide sequence ID" value="NZ_QAYG01000015.1"/>
</dbReference>
<evidence type="ECO:0008006" key="3">
    <source>
        <dbReference type="Google" id="ProtNLM"/>
    </source>
</evidence>
<accession>A0A2T5UR38</accession>
<gene>
    <name evidence="1" type="ORF">C8N35_11511</name>
</gene>
<dbReference type="Proteomes" id="UP000244081">
    <property type="component" value="Unassembled WGS sequence"/>
</dbReference>
<evidence type="ECO:0000313" key="2">
    <source>
        <dbReference type="Proteomes" id="UP000244081"/>
    </source>
</evidence>
<keyword evidence="2" id="KW-1185">Reference proteome</keyword>
<name>A0A2T5UR38_9HYPH</name>
<dbReference type="EMBL" id="QAYG01000015">
    <property type="protein sequence ID" value="PTW53891.1"/>
    <property type="molecule type" value="Genomic_DNA"/>
</dbReference>
<dbReference type="AlphaFoldDB" id="A0A2T5UR38"/>
<organism evidence="1 2">
    <name type="scientific">Breoghania corrubedonensis</name>
    <dbReference type="NCBI Taxonomy" id="665038"/>
    <lineage>
        <taxon>Bacteria</taxon>
        <taxon>Pseudomonadati</taxon>
        <taxon>Pseudomonadota</taxon>
        <taxon>Alphaproteobacteria</taxon>
        <taxon>Hyphomicrobiales</taxon>
        <taxon>Stappiaceae</taxon>
        <taxon>Breoghania</taxon>
    </lineage>
</organism>
<evidence type="ECO:0000313" key="1">
    <source>
        <dbReference type="EMBL" id="PTW53891.1"/>
    </source>
</evidence>
<protein>
    <recommendedName>
        <fullName evidence="3">Phage regulatory protein CII</fullName>
    </recommendedName>
</protein>